<name>A0A2G8KN70_STIJA</name>
<dbReference type="PANTHER" id="PTHR46843:SF1">
    <property type="entry name" value="BTB_POZ DOMAIN-CONTAINING PROTEIN 16"/>
    <property type="match status" value="1"/>
</dbReference>
<feature type="compositionally biased region" description="Polar residues" evidence="1">
    <location>
        <begin position="110"/>
        <end position="123"/>
    </location>
</feature>
<dbReference type="CDD" id="cd18492">
    <property type="entry name" value="BACK_BTBD16"/>
    <property type="match status" value="1"/>
</dbReference>
<gene>
    <name evidence="3" type="ORF">BSL78_13657</name>
</gene>
<evidence type="ECO:0000256" key="1">
    <source>
        <dbReference type="SAM" id="MobiDB-lite"/>
    </source>
</evidence>
<dbReference type="AlphaFoldDB" id="A0A2G8KN70"/>
<proteinExistence type="predicted"/>
<sequence>MVDGRMDLFAKNWALQAAPYTALMGVVVDGRQPPRHPTSPRYRIRNQVGGTNRWRLPESLGGDLLGTAQAVKSLNEPYNQNIVNIMTAENPATSLNHEDRDSFHLPSMKRPQSTQNVSSSALRQSAPRLPVTALQDRETHPIPKFEPSTADTNTIRYIPLPLSPSSQPTWSSSQPAWSSLVDYQDASPHSIKDFRVAISCTNFCLSVEDVLLHCLGTSWELHRPYIQKSTVLSEILSKAEIKPHHQCYYRDPLTATVDRFISKSDYYSNEYRKLSRTLSITENKEDLHAPTEETKSIDHPSHLVEARRANMTKIKLKVRDQLVTKEAFAVALGNLYHEELDPSTCDMVGVLASACVLGFTDLQKRCHSAMSQSIQASTVCRYHHAALVYKVGELVSSCERWLEVHLVSHLSIQIYLRDLPQGLLQRIITSSRFFTFNEYTLYRTLCYWVFLKMNPSVQLMPSHSTIVTFFNSLSRSSAFIEGDEGQCFVGLFMALRMSGITDTRHLDDMLRMNVVPQSWVLKVLSHHYHALQGGGDMSL</sequence>
<keyword evidence="4" id="KW-1185">Reference proteome</keyword>
<dbReference type="EMBL" id="MRZV01000464">
    <property type="protein sequence ID" value="PIK49464.1"/>
    <property type="molecule type" value="Genomic_DNA"/>
</dbReference>
<dbReference type="Pfam" id="PF23998">
    <property type="entry name" value="BTB_BTBDG"/>
    <property type="match status" value="1"/>
</dbReference>
<reference evidence="3 4" key="1">
    <citation type="journal article" date="2017" name="PLoS Biol.">
        <title>The sea cucumber genome provides insights into morphological evolution and visceral regeneration.</title>
        <authorList>
            <person name="Zhang X."/>
            <person name="Sun L."/>
            <person name="Yuan J."/>
            <person name="Sun Y."/>
            <person name="Gao Y."/>
            <person name="Zhang L."/>
            <person name="Li S."/>
            <person name="Dai H."/>
            <person name="Hamel J.F."/>
            <person name="Liu C."/>
            <person name="Yu Y."/>
            <person name="Liu S."/>
            <person name="Lin W."/>
            <person name="Guo K."/>
            <person name="Jin S."/>
            <person name="Xu P."/>
            <person name="Storey K.B."/>
            <person name="Huan P."/>
            <person name="Zhang T."/>
            <person name="Zhou Y."/>
            <person name="Zhang J."/>
            <person name="Lin C."/>
            <person name="Li X."/>
            <person name="Xing L."/>
            <person name="Huo D."/>
            <person name="Sun M."/>
            <person name="Wang L."/>
            <person name="Mercier A."/>
            <person name="Li F."/>
            <person name="Yang H."/>
            <person name="Xiang J."/>
        </authorList>
    </citation>
    <scope>NUCLEOTIDE SEQUENCE [LARGE SCALE GENOMIC DNA]</scope>
    <source>
        <strain evidence="3">Shaxun</strain>
        <tissue evidence="3">Muscle</tissue>
    </source>
</reference>
<comment type="caution">
    <text evidence="3">The sequence shown here is derived from an EMBL/GenBank/DDBJ whole genome shotgun (WGS) entry which is preliminary data.</text>
</comment>
<dbReference type="InterPro" id="IPR011333">
    <property type="entry name" value="SKP1/BTB/POZ_sf"/>
</dbReference>
<dbReference type="OrthoDB" id="6359943at2759"/>
<dbReference type="PANTHER" id="PTHR46843">
    <property type="entry name" value="BTB/POZ DOMAIN-CONTAINING PROTEIN 16"/>
    <property type="match status" value="1"/>
</dbReference>
<dbReference type="InterPro" id="IPR042833">
    <property type="entry name" value="BTBD16"/>
</dbReference>
<dbReference type="InterPro" id="IPR056426">
    <property type="entry name" value="BTB_BTBDG"/>
</dbReference>
<dbReference type="Gene3D" id="3.30.710.10">
    <property type="entry name" value="Potassium Channel Kv1.1, Chain A"/>
    <property type="match status" value="1"/>
</dbReference>
<feature type="region of interest" description="Disordered" evidence="1">
    <location>
        <begin position="92"/>
        <end position="128"/>
    </location>
</feature>
<feature type="domain" description="BTBDG BTB/POZ" evidence="2">
    <location>
        <begin position="287"/>
        <end position="370"/>
    </location>
</feature>
<protein>
    <submittedName>
        <fullName evidence="3">Putative BTB/POZ domain-containing protein 16</fullName>
    </submittedName>
</protein>
<accession>A0A2G8KN70</accession>
<evidence type="ECO:0000259" key="2">
    <source>
        <dbReference type="Pfam" id="PF23998"/>
    </source>
</evidence>
<evidence type="ECO:0000313" key="3">
    <source>
        <dbReference type="EMBL" id="PIK49464.1"/>
    </source>
</evidence>
<evidence type="ECO:0000313" key="4">
    <source>
        <dbReference type="Proteomes" id="UP000230750"/>
    </source>
</evidence>
<feature type="non-terminal residue" evidence="3">
    <location>
        <position position="539"/>
    </location>
</feature>
<organism evidence="3 4">
    <name type="scientific">Stichopus japonicus</name>
    <name type="common">Sea cucumber</name>
    <dbReference type="NCBI Taxonomy" id="307972"/>
    <lineage>
        <taxon>Eukaryota</taxon>
        <taxon>Metazoa</taxon>
        <taxon>Echinodermata</taxon>
        <taxon>Eleutherozoa</taxon>
        <taxon>Echinozoa</taxon>
        <taxon>Holothuroidea</taxon>
        <taxon>Aspidochirotacea</taxon>
        <taxon>Aspidochirotida</taxon>
        <taxon>Stichopodidae</taxon>
        <taxon>Apostichopus</taxon>
    </lineage>
</organism>
<dbReference type="Proteomes" id="UP000230750">
    <property type="component" value="Unassembled WGS sequence"/>
</dbReference>